<name>F9WMD2_TRYVY</name>
<feature type="compositionally biased region" description="Polar residues" evidence="1">
    <location>
        <begin position="64"/>
        <end position="94"/>
    </location>
</feature>
<accession>F9WMD2</accession>
<organism evidence="2 3">
    <name type="scientific">Trypanosoma vivax (strain Y486)</name>
    <dbReference type="NCBI Taxonomy" id="1055687"/>
    <lineage>
        <taxon>Eukaryota</taxon>
        <taxon>Discoba</taxon>
        <taxon>Euglenozoa</taxon>
        <taxon>Kinetoplastea</taxon>
        <taxon>Metakinetoplastina</taxon>
        <taxon>Trypanosomatida</taxon>
        <taxon>Trypanosomatidae</taxon>
        <taxon>Trypanosoma</taxon>
        <taxon>Duttonella</taxon>
    </lineage>
</organism>
<protein>
    <submittedName>
        <fullName evidence="2">Kinetoplast-associated protein, putative</fullName>
    </submittedName>
</protein>
<feature type="region of interest" description="Disordered" evidence="1">
    <location>
        <begin position="1"/>
        <end position="295"/>
    </location>
</feature>
<feature type="compositionally biased region" description="Basic residues" evidence="1">
    <location>
        <begin position="95"/>
        <end position="105"/>
    </location>
</feature>
<feature type="compositionally biased region" description="Basic residues" evidence="1">
    <location>
        <begin position="217"/>
        <end position="261"/>
    </location>
</feature>
<dbReference type="Proteomes" id="UP000009027">
    <property type="component" value="Unassembled WGS sequence"/>
</dbReference>
<keyword evidence="3" id="KW-1185">Reference proteome</keyword>
<evidence type="ECO:0000313" key="3">
    <source>
        <dbReference type="Proteomes" id="UP000009027"/>
    </source>
</evidence>
<dbReference type="AlphaFoldDB" id="F9WMD2"/>
<gene>
    <name evidence="2" type="ORF">TvY486_0013930</name>
</gene>
<feature type="compositionally biased region" description="Basic and acidic residues" evidence="1">
    <location>
        <begin position="140"/>
        <end position="157"/>
    </location>
</feature>
<reference evidence="2 3" key="1">
    <citation type="journal article" date="2012" name="Proc. Natl. Acad. Sci. U.S.A.">
        <title>Antigenic diversity is generated by distinct evolutionary mechanisms in African trypanosome species.</title>
        <authorList>
            <person name="Jackson A.P."/>
            <person name="Berry A."/>
            <person name="Aslett M."/>
            <person name="Allison H.C."/>
            <person name="Burton P."/>
            <person name="Vavrova-Anderson J."/>
            <person name="Brown R."/>
            <person name="Browne H."/>
            <person name="Corton N."/>
            <person name="Hauser H."/>
            <person name="Gamble J."/>
            <person name="Gilderthorp R."/>
            <person name="Marcello L."/>
            <person name="McQuillan J."/>
            <person name="Otto T.D."/>
            <person name="Quail M.A."/>
            <person name="Sanders M.J."/>
            <person name="van Tonder A."/>
            <person name="Ginger M.L."/>
            <person name="Field M.C."/>
            <person name="Barry J.D."/>
            <person name="Hertz-Fowler C."/>
            <person name="Berriman M."/>
        </authorList>
    </citation>
    <scope>NUCLEOTIDE SEQUENCE</scope>
    <source>
        <strain evidence="2 3">Y486</strain>
    </source>
</reference>
<sequence>MGTLNHGEKKKRQQETTRTKQRQARGKREGARNKRARKCGKRMTGMGREGTGTETRRTWKRTWQHAQHISGNIARPQQENTGTRKPQTQAGRGQSRQHKMTKKGHAASEAHPDTNSNTHQGTHNRKAQGGQKRHRTKNTKPKESKARKAPTKPDHAEATGCTRAPHATEPRPRKTNNEEAAKQAQMGEGANSAQVASRKNAHARGRKHSRQTWYPKKNTKKKHKKGTQKHKTETRRKTATRKRAQNAIPKHKKKAKHKKRKTEVLDEHAEHKAEVHTDPRNRTREHRAASTRQQN</sequence>
<evidence type="ECO:0000313" key="2">
    <source>
        <dbReference type="EMBL" id="CCD18685.1"/>
    </source>
</evidence>
<dbReference type="EMBL" id="CAEX01001661">
    <property type="protein sequence ID" value="CCD18685.1"/>
    <property type="molecule type" value="Genomic_DNA"/>
</dbReference>
<proteinExistence type="predicted"/>
<feature type="compositionally biased region" description="Basic residues" evidence="1">
    <location>
        <begin position="122"/>
        <end position="139"/>
    </location>
</feature>
<feature type="compositionally biased region" description="Basic residues" evidence="1">
    <location>
        <begin position="199"/>
        <end position="210"/>
    </location>
</feature>
<dbReference type="VEuPathDB" id="TriTrypDB:TvY486_0013930"/>
<feature type="compositionally biased region" description="Basic and acidic residues" evidence="1">
    <location>
        <begin position="262"/>
        <end position="288"/>
    </location>
</feature>
<evidence type="ECO:0000256" key="1">
    <source>
        <dbReference type="SAM" id="MobiDB-lite"/>
    </source>
</evidence>
<feature type="compositionally biased region" description="Basic and acidic residues" evidence="1">
    <location>
        <begin position="166"/>
        <end position="181"/>
    </location>
</feature>